<protein>
    <submittedName>
        <fullName evidence="3">Acyl-CoA thioesterase-1</fullName>
    </submittedName>
</protein>
<dbReference type="InterPro" id="IPR013830">
    <property type="entry name" value="SGNH_hydro"/>
</dbReference>
<dbReference type="RefSeq" id="WP_090308010.1">
    <property type="nucleotide sequence ID" value="NZ_FNZE01000003.1"/>
</dbReference>
<dbReference type="STRING" id="915471.SAMN05216201_103230"/>
<feature type="domain" description="SGNH hydrolase-type esterase" evidence="2">
    <location>
        <begin position="26"/>
        <end position="185"/>
    </location>
</feature>
<dbReference type="InterPro" id="IPR036514">
    <property type="entry name" value="SGNH_hydro_sf"/>
</dbReference>
<dbReference type="CDD" id="cd01822">
    <property type="entry name" value="Lysophospholipase_L1_like"/>
    <property type="match status" value="1"/>
</dbReference>
<keyword evidence="4" id="KW-1185">Reference proteome</keyword>
<organism evidence="3 4">
    <name type="scientific">Pseudomonas linyingensis</name>
    <dbReference type="NCBI Taxonomy" id="915471"/>
    <lineage>
        <taxon>Bacteria</taxon>
        <taxon>Pseudomonadati</taxon>
        <taxon>Pseudomonadota</taxon>
        <taxon>Gammaproteobacteria</taxon>
        <taxon>Pseudomonadales</taxon>
        <taxon>Pseudomonadaceae</taxon>
        <taxon>Pseudomonas</taxon>
    </lineage>
</organism>
<dbReference type="PANTHER" id="PTHR30383:SF24">
    <property type="entry name" value="THIOESTERASE 1_PROTEASE 1_LYSOPHOSPHOLIPASE L1"/>
    <property type="match status" value="1"/>
</dbReference>
<name>A0A1H6USX2_9PSED</name>
<dbReference type="PANTHER" id="PTHR30383">
    <property type="entry name" value="THIOESTERASE 1/PROTEASE 1/LYSOPHOSPHOLIPASE L1"/>
    <property type="match status" value="1"/>
</dbReference>
<evidence type="ECO:0000259" key="2">
    <source>
        <dbReference type="Pfam" id="PF13472"/>
    </source>
</evidence>
<evidence type="ECO:0000256" key="1">
    <source>
        <dbReference type="SAM" id="SignalP"/>
    </source>
</evidence>
<sequence>MRTWLLRGCLGLLLLAQNATAGTLLVVGDSISAAFGLETRHGWVSLLAERLQQEAPQWQVVNASVSGDTSAGGLSRLPALLEEHAPQLVLIELGGNDGLRGQPPLQLQQNLAAMIAQSRAAGAEVLLLGMKLPPNYGPRYTRAFEQVYVELAERKQVPLVPFFLEGVGGVDGMVQGDGIHPTAAAQPILLENLWPTLQPLL</sequence>
<accession>A0A1H6USX2</accession>
<evidence type="ECO:0000313" key="3">
    <source>
        <dbReference type="EMBL" id="SEI95459.1"/>
    </source>
</evidence>
<gene>
    <name evidence="3" type="ORF">SAMN05216201_103230</name>
</gene>
<feature type="chain" id="PRO_5017301395" evidence="1">
    <location>
        <begin position="22"/>
        <end position="201"/>
    </location>
</feature>
<reference evidence="4" key="1">
    <citation type="submission" date="2016-10" db="EMBL/GenBank/DDBJ databases">
        <authorList>
            <person name="Varghese N."/>
            <person name="Submissions S."/>
        </authorList>
    </citation>
    <scope>NUCLEOTIDE SEQUENCE [LARGE SCALE GENOMIC DNA]</scope>
    <source>
        <strain evidence="4">LMG 25967</strain>
    </source>
</reference>
<dbReference type="InterPro" id="IPR051532">
    <property type="entry name" value="Ester_Hydrolysis_Enzymes"/>
</dbReference>
<dbReference type="SUPFAM" id="SSF52266">
    <property type="entry name" value="SGNH hydrolase"/>
    <property type="match status" value="1"/>
</dbReference>
<dbReference type="Pfam" id="PF13472">
    <property type="entry name" value="Lipase_GDSL_2"/>
    <property type="match status" value="1"/>
</dbReference>
<dbReference type="Proteomes" id="UP000242930">
    <property type="component" value="Unassembled WGS sequence"/>
</dbReference>
<dbReference type="EMBL" id="FNZE01000003">
    <property type="protein sequence ID" value="SEI95459.1"/>
    <property type="molecule type" value="Genomic_DNA"/>
</dbReference>
<evidence type="ECO:0000313" key="4">
    <source>
        <dbReference type="Proteomes" id="UP000242930"/>
    </source>
</evidence>
<feature type="signal peptide" evidence="1">
    <location>
        <begin position="1"/>
        <end position="21"/>
    </location>
</feature>
<proteinExistence type="predicted"/>
<dbReference type="GO" id="GO:0004622">
    <property type="term" value="F:phosphatidylcholine lysophospholipase activity"/>
    <property type="evidence" value="ECO:0007669"/>
    <property type="project" value="TreeGrafter"/>
</dbReference>
<dbReference type="Gene3D" id="3.40.50.1110">
    <property type="entry name" value="SGNH hydrolase"/>
    <property type="match status" value="1"/>
</dbReference>
<dbReference type="OrthoDB" id="9786188at2"/>
<keyword evidence="1" id="KW-0732">Signal</keyword>
<dbReference type="AlphaFoldDB" id="A0A1H6USX2"/>